<sequence>MSTTNETTGKRPVARFRRFGRALAGAALLVPLLAGGMSTGTASAATCNLQENVLHADKLGNTFRTDVKCDNTTGDVYGRASFDSPLTGVKTSTLSTFVCWTRGQPHAGGDTVWYYTKGDQALPPFAAFEGWGAMPSSALLVPSGITHPYPGLPRCPWY</sequence>
<feature type="chain" id="PRO_5026206756" description="Secreted protein" evidence="1">
    <location>
        <begin position="45"/>
        <end position="158"/>
    </location>
</feature>
<dbReference type="Proteomes" id="UP000501179">
    <property type="component" value="Chromosome"/>
</dbReference>
<gene>
    <name evidence="2" type="ORF">HA039_18505</name>
</gene>
<keyword evidence="1" id="KW-0732">Signal</keyword>
<accession>A0A6G9H177</accession>
<dbReference type="EMBL" id="CP050177">
    <property type="protein sequence ID" value="QIQ04039.1"/>
    <property type="molecule type" value="Genomic_DNA"/>
</dbReference>
<keyword evidence="3" id="KW-1185">Reference proteome</keyword>
<name>A0A6G9H177_9ACTN</name>
<dbReference type="AlphaFoldDB" id="A0A6G9H177"/>
<proteinExistence type="predicted"/>
<evidence type="ECO:0008006" key="4">
    <source>
        <dbReference type="Google" id="ProtNLM"/>
    </source>
</evidence>
<evidence type="ECO:0000313" key="3">
    <source>
        <dbReference type="Proteomes" id="UP000501179"/>
    </source>
</evidence>
<organism evidence="2 3">
    <name type="scientific">Streptomyces liangshanensis</name>
    <dbReference type="NCBI Taxonomy" id="2717324"/>
    <lineage>
        <taxon>Bacteria</taxon>
        <taxon>Bacillati</taxon>
        <taxon>Actinomycetota</taxon>
        <taxon>Actinomycetes</taxon>
        <taxon>Kitasatosporales</taxon>
        <taxon>Streptomycetaceae</taxon>
        <taxon>Streptomyces</taxon>
    </lineage>
</organism>
<dbReference type="RefSeq" id="WP_167031027.1">
    <property type="nucleotide sequence ID" value="NZ_CP050177.1"/>
</dbReference>
<protein>
    <recommendedName>
        <fullName evidence="4">Secreted protein</fullName>
    </recommendedName>
</protein>
<feature type="signal peptide" evidence="1">
    <location>
        <begin position="1"/>
        <end position="44"/>
    </location>
</feature>
<dbReference type="KEGG" id="slia:HA039_18505"/>
<reference evidence="2 3" key="1">
    <citation type="submission" date="2020-03" db="EMBL/GenBank/DDBJ databases">
        <title>A novel species.</title>
        <authorList>
            <person name="Gao J."/>
        </authorList>
    </citation>
    <scope>NUCLEOTIDE SEQUENCE [LARGE SCALE GENOMIC DNA]</scope>
    <source>
        <strain evidence="2 3">QMT-12</strain>
    </source>
</reference>
<evidence type="ECO:0000313" key="2">
    <source>
        <dbReference type="EMBL" id="QIQ04039.1"/>
    </source>
</evidence>
<evidence type="ECO:0000256" key="1">
    <source>
        <dbReference type="SAM" id="SignalP"/>
    </source>
</evidence>